<dbReference type="STRING" id="1123062.SAMN02745775_101916"/>
<evidence type="ECO:0000313" key="2">
    <source>
        <dbReference type="EMBL" id="SFK26219.1"/>
    </source>
</evidence>
<dbReference type="EMBL" id="FOSQ01000001">
    <property type="protein sequence ID" value="SFK26219.1"/>
    <property type="molecule type" value="Genomic_DNA"/>
</dbReference>
<keyword evidence="3" id="KW-1185">Reference proteome</keyword>
<evidence type="ECO:0000313" key="3">
    <source>
        <dbReference type="Proteomes" id="UP000199473"/>
    </source>
</evidence>
<keyword evidence="1" id="KW-0732">Signal</keyword>
<accession>A0A1I3Y486</accession>
<dbReference type="Proteomes" id="UP000199473">
    <property type="component" value="Unassembled WGS sequence"/>
</dbReference>
<sequence>MRRHLIAILALLAGLLGASAAEAQNRFWLVNDTGRVIERAYVSSSRVSDWGPDILGTSVLPPGQRVWVTPNFGDCVLDLRVTYQGGGEESRMQVNACSLSQIVFGRSGAGAGASIGGGGAGASVAGNPSFYFVNGTGLTIREVYVSLSTDNNWGGDRLGQNVLQPGQRLQVSLPAGRVCTVDMRVVYADGRSFERRRIETCSVNDFVWR</sequence>
<organism evidence="2 3">
    <name type="scientific">Falsiroseomonas stagni DSM 19981</name>
    <dbReference type="NCBI Taxonomy" id="1123062"/>
    <lineage>
        <taxon>Bacteria</taxon>
        <taxon>Pseudomonadati</taxon>
        <taxon>Pseudomonadota</taxon>
        <taxon>Alphaproteobacteria</taxon>
        <taxon>Acetobacterales</taxon>
        <taxon>Roseomonadaceae</taxon>
        <taxon>Falsiroseomonas</taxon>
    </lineage>
</organism>
<evidence type="ECO:0008006" key="4">
    <source>
        <dbReference type="Google" id="ProtNLM"/>
    </source>
</evidence>
<name>A0A1I3Y486_9PROT</name>
<dbReference type="RefSeq" id="WP_092956065.1">
    <property type="nucleotide sequence ID" value="NZ_FOSQ01000001.1"/>
</dbReference>
<evidence type="ECO:0000256" key="1">
    <source>
        <dbReference type="SAM" id="SignalP"/>
    </source>
</evidence>
<reference evidence="2 3" key="1">
    <citation type="submission" date="2016-10" db="EMBL/GenBank/DDBJ databases">
        <authorList>
            <person name="de Groot N.N."/>
        </authorList>
    </citation>
    <scope>NUCLEOTIDE SEQUENCE [LARGE SCALE GENOMIC DNA]</scope>
    <source>
        <strain evidence="2 3">DSM 19981</strain>
    </source>
</reference>
<dbReference type="AlphaFoldDB" id="A0A1I3Y486"/>
<dbReference type="OrthoDB" id="464386at2"/>
<protein>
    <recommendedName>
        <fullName evidence="4">Tat pathway signal protein</fullName>
    </recommendedName>
</protein>
<proteinExistence type="predicted"/>
<feature type="chain" id="PRO_5011549847" description="Tat pathway signal protein" evidence="1">
    <location>
        <begin position="24"/>
        <end position="209"/>
    </location>
</feature>
<feature type="signal peptide" evidence="1">
    <location>
        <begin position="1"/>
        <end position="23"/>
    </location>
</feature>
<gene>
    <name evidence="2" type="ORF">SAMN02745775_101916</name>
</gene>